<dbReference type="RefSeq" id="WP_105053542.1">
    <property type="nucleotide sequence ID" value="NZ_BMYG01000001.1"/>
</dbReference>
<feature type="domain" description="NGO1945-like C-terminal" evidence="2">
    <location>
        <begin position="145"/>
        <end position="238"/>
    </location>
</feature>
<evidence type="ECO:0000313" key="3">
    <source>
        <dbReference type="EMBL" id="PQJ55017.1"/>
    </source>
</evidence>
<dbReference type="Gene3D" id="1.10.150.690">
    <property type="entry name" value="DUF2063"/>
    <property type="match status" value="1"/>
</dbReference>
<accession>A0A2S7UYF0</accession>
<dbReference type="InterPro" id="IPR044922">
    <property type="entry name" value="DUF2063_N_sf"/>
</dbReference>
<proteinExistence type="predicted"/>
<name>A0A2S7UYF0_9GAMM</name>
<organism evidence="3 4">
    <name type="scientific">Psychrosphaera saromensis</name>
    <dbReference type="NCBI Taxonomy" id="716813"/>
    <lineage>
        <taxon>Bacteria</taxon>
        <taxon>Pseudomonadati</taxon>
        <taxon>Pseudomonadota</taxon>
        <taxon>Gammaproteobacteria</taxon>
        <taxon>Alteromonadales</taxon>
        <taxon>Pseudoalteromonadaceae</taxon>
        <taxon>Psychrosphaera</taxon>
    </lineage>
</organism>
<dbReference type="AlphaFoldDB" id="A0A2S7UYF0"/>
<keyword evidence="4" id="KW-1185">Reference proteome</keyword>
<comment type="caution">
    <text evidence="3">The sequence shown here is derived from an EMBL/GenBank/DDBJ whole genome shotgun (WGS) entry which is preliminary data.</text>
</comment>
<dbReference type="OrthoDB" id="4146344at2"/>
<evidence type="ECO:0000259" key="2">
    <source>
        <dbReference type="Pfam" id="PF22106"/>
    </source>
</evidence>
<dbReference type="InterPro" id="IPR018640">
    <property type="entry name" value="DUF2063"/>
</dbReference>
<reference evidence="3 4" key="1">
    <citation type="submission" date="2016-12" db="EMBL/GenBank/DDBJ databases">
        <title>Diversity of luminous bacteria.</title>
        <authorList>
            <person name="Yoshizawa S."/>
            <person name="Kogure K."/>
        </authorList>
    </citation>
    <scope>NUCLEOTIDE SEQUENCE [LARGE SCALE GENOMIC DNA]</scope>
    <source>
        <strain evidence="3 4">SA4-48</strain>
    </source>
</reference>
<dbReference type="Proteomes" id="UP000239007">
    <property type="component" value="Unassembled WGS sequence"/>
</dbReference>
<evidence type="ECO:0000259" key="1">
    <source>
        <dbReference type="Pfam" id="PF09836"/>
    </source>
</evidence>
<dbReference type="Pfam" id="PF22106">
    <property type="entry name" value="NGO1945_C"/>
    <property type="match status" value="1"/>
</dbReference>
<dbReference type="InterPro" id="IPR054098">
    <property type="entry name" value="NGO1945-like_C"/>
</dbReference>
<gene>
    <name evidence="3" type="ORF">BTO11_16040</name>
</gene>
<sequence length="251" mass="28678">MSHLKSLKQTQLELTQCIRTGEGGLDGIETRRVKIYQELFFNNIEGFCSTAFPVVKSILGEEPWLQLVRKFFVESSCETPHFIEISQQFLSYVIENQTDFEPLPFLAELAHYEWVELDLAVKFDQSHFELDINTIDNDSPLTLSNTCSPLLYNYPVHTISVDNFTTIAPELTALVVYRNTDFNVKFILVDQLTVIMLQLLQQNNDINKAELATELMGLNESFTQLQMLGFLDNALPKFIELNLVTGPLKTS</sequence>
<dbReference type="Gene3D" id="3.90.930.50">
    <property type="match status" value="1"/>
</dbReference>
<dbReference type="Pfam" id="PF09836">
    <property type="entry name" value="DUF2063"/>
    <property type="match status" value="1"/>
</dbReference>
<protein>
    <submittedName>
        <fullName evidence="3">Uncharacterized protein</fullName>
    </submittedName>
</protein>
<feature type="domain" description="Putative DNA-binding" evidence="1">
    <location>
        <begin position="9"/>
        <end position="93"/>
    </location>
</feature>
<dbReference type="EMBL" id="MSCH01000003">
    <property type="protein sequence ID" value="PQJ55017.1"/>
    <property type="molecule type" value="Genomic_DNA"/>
</dbReference>
<evidence type="ECO:0000313" key="4">
    <source>
        <dbReference type="Proteomes" id="UP000239007"/>
    </source>
</evidence>